<dbReference type="EMBL" id="CP002345">
    <property type="protein sequence ID" value="ADQ79055.1"/>
    <property type="molecule type" value="Genomic_DNA"/>
</dbReference>
<protein>
    <submittedName>
        <fullName evidence="2">Uncharacterized protein</fullName>
    </submittedName>
</protein>
<keyword evidence="3" id="KW-1185">Reference proteome</keyword>
<gene>
    <name evidence="2" type="ordered locus">Palpr_0905</name>
</gene>
<dbReference type="HOGENOM" id="CLU_3186728_0_0_10"/>
<feature type="region of interest" description="Disordered" evidence="1">
    <location>
        <begin position="1"/>
        <end position="46"/>
    </location>
</feature>
<evidence type="ECO:0000313" key="3">
    <source>
        <dbReference type="Proteomes" id="UP000008718"/>
    </source>
</evidence>
<name>E4T2W1_PALPW</name>
<evidence type="ECO:0000313" key="2">
    <source>
        <dbReference type="EMBL" id="ADQ79055.1"/>
    </source>
</evidence>
<feature type="compositionally biased region" description="Polar residues" evidence="1">
    <location>
        <begin position="25"/>
        <end position="34"/>
    </location>
</feature>
<accession>E4T2W1</accession>
<dbReference type="Proteomes" id="UP000008718">
    <property type="component" value="Chromosome"/>
</dbReference>
<evidence type="ECO:0000256" key="1">
    <source>
        <dbReference type="SAM" id="MobiDB-lite"/>
    </source>
</evidence>
<proteinExistence type="predicted"/>
<dbReference type="KEGG" id="ppn:Palpr_0905"/>
<organism evidence="2 3">
    <name type="scientific">Paludibacter propionicigenes (strain DSM 17365 / JCM 13257 / WB4)</name>
    <dbReference type="NCBI Taxonomy" id="694427"/>
    <lineage>
        <taxon>Bacteria</taxon>
        <taxon>Pseudomonadati</taxon>
        <taxon>Bacteroidota</taxon>
        <taxon>Bacteroidia</taxon>
        <taxon>Bacteroidales</taxon>
        <taxon>Paludibacteraceae</taxon>
        <taxon>Paludibacter</taxon>
    </lineage>
</organism>
<feature type="compositionally biased region" description="Basic and acidic residues" evidence="1">
    <location>
        <begin position="12"/>
        <end position="23"/>
    </location>
</feature>
<feature type="compositionally biased region" description="Acidic residues" evidence="1">
    <location>
        <begin position="35"/>
        <end position="46"/>
    </location>
</feature>
<dbReference type="RefSeq" id="WP_013444424.1">
    <property type="nucleotide sequence ID" value="NC_014734.1"/>
</dbReference>
<sequence length="46" mass="5463">MKRKQLTWRSAVNREDTEKDKKPSFQYSTGTETCDNIEIDNNELNK</sequence>
<dbReference type="AlphaFoldDB" id="E4T2W1"/>
<reference evidence="2 3" key="2">
    <citation type="journal article" date="2011" name="Stand. Genomic Sci.">
        <title>Complete genome sequence of Paludibacter propionicigenes type strain (WB4).</title>
        <authorList>
            <person name="Gronow S."/>
            <person name="Munk C."/>
            <person name="Lapidus A."/>
            <person name="Nolan M."/>
            <person name="Lucas S."/>
            <person name="Hammon N."/>
            <person name="Deshpande S."/>
            <person name="Cheng J.F."/>
            <person name="Tapia R."/>
            <person name="Han C."/>
            <person name="Goodwin L."/>
            <person name="Pitluck S."/>
            <person name="Liolios K."/>
            <person name="Ivanova N."/>
            <person name="Mavromatis K."/>
            <person name="Mikhailova N."/>
            <person name="Pati A."/>
            <person name="Chen A."/>
            <person name="Palaniappan K."/>
            <person name="Land M."/>
            <person name="Hauser L."/>
            <person name="Chang Y.J."/>
            <person name="Jeffries C.D."/>
            <person name="Brambilla E."/>
            <person name="Rohde M."/>
            <person name="Goker M."/>
            <person name="Detter J.C."/>
            <person name="Woyke T."/>
            <person name="Bristow J."/>
            <person name="Eisen J.A."/>
            <person name="Markowitz V."/>
            <person name="Hugenholtz P."/>
            <person name="Kyrpides N.C."/>
            <person name="Klenk H.P."/>
        </authorList>
    </citation>
    <scope>NUCLEOTIDE SEQUENCE [LARGE SCALE GENOMIC DNA]</scope>
    <source>
        <strain evidence="3">DSM 17365 / JCM 13257 / WB4</strain>
    </source>
</reference>
<reference key="1">
    <citation type="submission" date="2010-11" db="EMBL/GenBank/DDBJ databases">
        <title>The complete genome of Paludibacter propionicigenes DSM 17365.</title>
        <authorList>
            <consortium name="US DOE Joint Genome Institute (JGI-PGF)"/>
            <person name="Lucas S."/>
            <person name="Copeland A."/>
            <person name="Lapidus A."/>
            <person name="Bruce D."/>
            <person name="Goodwin L."/>
            <person name="Pitluck S."/>
            <person name="Kyrpides N."/>
            <person name="Mavromatis K."/>
            <person name="Ivanova N."/>
            <person name="Munk A.C."/>
            <person name="Brettin T."/>
            <person name="Detter J.C."/>
            <person name="Han C."/>
            <person name="Tapia R."/>
            <person name="Land M."/>
            <person name="Hauser L."/>
            <person name="Markowitz V."/>
            <person name="Cheng J.-F."/>
            <person name="Hugenholtz P."/>
            <person name="Woyke T."/>
            <person name="Wu D."/>
            <person name="Gronow S."/>
            <person name="Wellnitz S."/>
            <person name="Brambilla E."/>
            <person name="Klenk H.-P."/>
            <person name="Eisen J.A."/>
        </authorList>
    </citation>
    <scope>NUCLEOTIDE SEQUENCE</scope>
    <source>
        <strain>WB4</strain>
    </source>
</reference>